<keyword evidence="1" id="KW-0067">ATP-binding</keyword>
<dbReference type="GO" id="GO:0005524">
    <property type="term" value="F:ATP binding"/>
    <property type="evidence" value="ECO:0007669"/>
    <property type="project" value="UniProtKB-KW"/>
</dbReference>
<dbReference type="AlphaFoldDB" id="K1RKU5"/>
<gene>
    <name evidence="1" type="ORF">LEA_20011</name>
</gene>
<name>K1RKU5_9ZZZZ</name>
<protein>
    <submittedName>
        <fullName evidence="1">ABC transporter ATP-binding protein</fullName>
    </submittedName>
</protein>
<accession>K1RKU5</accession>
<sequence>FNTHFPDHALRIADRALLLGDDGRCICGKTNDIVTEENIQKTFGVNVKIAEVTSGGRTVKTIVPVSAADGFEKNPK</sequence>
<evidence type="ECO:0000313" key="1">
    <source>
        <dbReference type="EMBL" id="EKC46018.1"/>
    </source>
</evidence>
<keyword evidence="1" id="KW-0547">Nucleotide-binding</keyword>
<organism evidence="1">
    <name type="scientific">human gut metagenome</name>
    <dbReference type="NCBI Taxonomy" id="408170"/>
    <lineage>
        <taxon>unclassified sequences</taxon>
        <taxon>metagenomes</taxon>
        <taxon>organismal metagenomes</taxon>
    </lineage>
</organism>
<comment type="caution">
    <text evidence="1">The sequence shown here is derived from an EMBL/GenBank/DDBJ whole genome shotgun (WGS) entry which is preliminary data.</text>
</comment>
<dbReference type="EMBL" id="AJWY01013747">
    <property type="protein sequence ID" value="EKC46018.1"/>
    <property type="molecule type" value="Genomic_DNA"/>
</dbReference>
<proteinExistence type="predicted"/>
<reference evidence="1" key="1">
    <citation type="journal article" date="2013" name="Environ. Microbiol.">
        <title>Microbiota from the distal guts of lean and obese adolescents exhibit partial functional redundancy besides clear differences in community structure.</title>
        <authorList>
            <person name="Ferrer M."/>
            <person name="Ruiz A."/>
            <person name="Lanza F."/>
            <person name="Haange S.B."/>
            <person name="Oberbach A."/>
            <person name="Till H."/>
            <person name="Bargiela R."/>
            <person name="Campoy C."/>
            <person name="Segura M.T."/>
            <person name="Richter M."/>
            <person name="von Bergen M."/>
            <person name="Seifert J."/>
            <person name="Suarez A."/>
        </authorList>
    </citation>
    <scope>NUCLEOTIDE SEQUENCE</scope>
</reference>
<feature type="non-terminal residue" evidence="1">
    <location>
        <position position="1"/>
    </location>
</feature>